<evidence type="ECO:0000313" key="7">
    <source>
        <dbReference type="Proteomes" id="UP000095621"/>
    </source>
</evidence>
<keyword evidence="3" id="KW-1133">Transmembrane helix</keyword>
<feature type="compositionally biased region" description="Polar residues" evidence="2">
    <location>
        <begin position="89"/>
        <end position="98"/>
    </location>
</feature>
<dbReference type="GO" id="GO:0016998">
    <property type="term" value="P:cell wall macromolecule catabolic process"/>
    <property type="evidence" value="ECO:0007669"/>
    <property type="project" value="InterPro"/>
</dbReference>
<name>A0A174ZV94_9FIRM</name>
<dbReference type="Proteomes" id="UP000095621">
    <property type="component" value="Unassembled WGS sequence"/>
</dbReference>
<dbReference type="CDD" id="cd06414">
    <property type="entry name" value="GH25_LytC-like"/>
    <property type="match status" value="1"/>
</dbReference>
<protein>
    <submittedName>
        <fullName evidence="6">Lysozyme M1</fullName>
        <ecNumber evidence="6">3.2.1.17</ecNumber>
    </submittedName>
</protein>
<keyword evidence="3" id="KW-0472">Membrane</keyword>
<dbReference type="AlphaFoldDB" id="A0A174ZV94"/>
<proteinExistence type="inferred from homology"/>
<feature type="region of interest" description="Disordered" evidence="2">
    <location>
        <begin position="54"/>
        <end position="98"/>
    </location>
</feature>
<dbReference type="GO" id="GO:0009253">
    <property type="term" value="P:peptidoglycan catabolic process"/>
    <property type="evidence" value="ECO:0007669"/>
    <property type="project" value="InterPro"/>
</dbReference>
<dbReference type="PROSITE" id="PS51904">
    <property type="entry name" value="GLYCOSYL_HYDROL_F25_2"/>
    <property type="match status" value="1"/>
</dbReference>
<dbReference type="InterPro" id="IPR002053">
    <property type="entry name" value="Glyco_hydro_25"/>
</dbReference>
<dbReference type="InterPro" id="IPR003646">
    <property type="entry name" value="SH3-like_bac-type"/>
</dbReference>
<evidence type="ECO:0000259" key="4">
    <source>
        <dbReference type="PROSITE" id="PS51781"/>
    </source>
</evidence>
<evidence type="ECO:0000256" key="3">
    <source>
        <dbReference type="SAM" id="Phobius"/>
    </source>
</evidence>
<organism evidence="6 8">
    <name type="scientific">Lachnospira eligens</name>
    <dbReference type="NCBI Taxonomy" id="39485"/>
    <lineage>
        <taxon>Bacteria</taxon>
        <taxon>Bacillati</taxon>
        <taxon>Bacillota</taxon>
        <taxon>Clostridia</taxon>
        <taxon>Lachnospirales</taxon>
        <taxon>Lachnospiraceae</taxon>
        <taxon>Lachnospira</taxon>
    </lineage>
</organism>
<dbReference type="Proteomes" id="UP000095780">
    <property type="component" value="Unassembled WGS sequence"/>
</dbReference>
<dbReference type="SMART" id="SM00287">
    <property type="entry name" value="SH3b"/>
    <property type="match status" value="2"/>
</dbReference>
<feature type="domain" description="SH3b" evidence="4">
    <location>
        <begin position="440"/>
        <end position="507"/>
    </location>
</feature>
<keyword evidence="6" id="KW-0378">Hydrolase</keyword>
<dbReference type="Gene3D" id="2.30.30.40">
    <property type="entry name" value="SH3 Domains"/>
    <property type="match status" value="2"/>
</dbReference>
<gene>
    <name evidence="6" type="primary">acm_3</name>
    <name evidence="5" type="synonym">acm_1</name>
    <name evidence="5" type="ORF">ERS852490_00318</name>
    <name evidence="6" type="ORF">ERS852492_01966</name>
</gene>
<dbReference type="Pfam" id="PF01183">
    <property type="entry name" value="Glyco_hydro_25"/>
    <property type="match status" value="1"/>
</dbReference>
<dbReference type="Gene3D" id="3.20.20.80">
    <property type="entry name" value="Glycosidases"/>
    <property type="match status" value="1"/>
</dbReference>
<evidence type="ECO:0000256" key="1">
    <source>
        <dbReference type="ARBA" id="ARBA00010646"/>
    </source>
</evidence>
<feature type="domain" description="SH3b" evidence="4">
    <location>
        <begin position="356"/>
        <end position="422"/>
    </location>
</feature>
<keyword evidence="6" id="KW-0326">Glycosidase</keyword>
<dbReference type="EMBL" id="CZBU01000001">
    <property type="protein sequence ID" value="CUQ75088.1"/>
    <property type="molecule type" value="Genomic_DNA"/>
</dbReference>
<feature type="compositionally biased region" description="Low complexity" evidence="2">
    <location>
        <begin position="60"/>
        <end position="70"/>
    </location>
</feature>
<evidence type="ECO:0000313" key="8">
    <source>
        <dbReference type="Proteomes" id="UP000095780"/>
    </source>
</evidence>
<dbReference type="PANTHER" id="PTHR34135:SF2">
    <property type="entry name" value="LYSOZYME"/>
    <property type="match status" value="1"/>
</dbReference>
<dbReference type="RefSeq" id="WP_022098089.1">
    <property type="nucleotide sequence ID" value="NZ_CABIXW010000005.1"/>
</dbReference>
<feature type="transmembrane region" description="Helical" evidence="3">
    <location>
        <begin position="26"/>
        <end position="48"/>
    </location>
</feature>
<comment type="similarity">
    <text evidence="1">Belongs to the glycosyl hydrolase 25 family.</text>
</comment>
<dbReference type="EMBL" id="CZBV01000005">
    <property type="protein sequence ID" value="CUQ87150.1"/>
    <property type="molecule type" value="Genomic_DNA"/>
</dbReference>
<dbReference type="PANTHER" id="PTHR34135">
    <property type="entry name" value="LYSOZYME"/>
    <property type="match status" value="1"/>
</dbReference>
<evidence type="ECO:0000256" key="2">
    <source>
        <dbReference type="SAM" id="MobiDB-lite"/>
    </source>
</evidence>
<reference evidence="7 8" key="1">
    <citation type="submission" date="2015-09" db="EMBL/GenBank/DDBJ databases">
        <authorList>
            <consortium name="Pathogen Informatics"/>
        </authorList>
    </citation>
    <scope>NUCLEOTIDE SEQUENCE [LARGE SCALE GENOMIC DNA]</scope>
    <source>
        <strain evidence="5 7">2789STDY5834875</strain>
        <strain evidence="6 8">2789STDY5834878</strain>
    </source>
</reference>
<dbReference type="GO" id="GO:0016052">
    <property type="term" value="P:carbohydrate catabolic process"/>
    <property type="evidence" value="ECO:0007669"/>
    <property type="project" value="TreeGrafter"/>
</dbReference>
<keyword evidence="3" id="KW-0812">Transmembrane</keyword>
<dbReference type="SUPFAM" id="SSF51445">
    <property type="entry name" value="(Trans)glycosidases"/>
    <property type="match status" value="1"/>
</dbReference>
<sequence length="507" mass="54938">MSKLFNSDDDDFGYLDDSIHINWKKLLPAIIIVAAAVIALIIVLIVSFGHRGKKVPANASSTEETSSVSETDTDGNNTLSDKDEKEQDPQYSDNDGAMNQSAGNGASVILSNSTNETSDITIGVDVSKFQGTIDWAQAASSGVDFAMIRVGYRAQKTGVIYADTNAKYNMQQAAANGIKVGVYFFSSAVNEAEAIEEADWVADFIADYSITYPVAFDCEGFNTSESRQKSMTKAERTDVAVAFLQEIYDKGYTPMFYAACSELTNNSQWNIASLEKSFKIWVAQYPSTPYPETPSTSYTGTYSMWQYTNQGRVAGIGTNVDINVAYFGYSESNGSLSGETAAAASPDVEAGMVFTSVNDTVTAKDEVRLRDKPSQDTDATVIATLINGETITRTGTSSSGWSRLVYNGQTVYAVTSYLTTDLTPKATESPATGFNTKFTDCNDTVTPKEEVNLRNKPSVTDADSVVVATAKKGEFFTRTGYNTEVGWSRVVYNGQTLYCVTSLLSIQ</sequence>
<evidence type="ECO:0000313" key="5">
    <source>
        <dbReference type="EMBL" id="CUQ75088.1"/>
    </source>
</evidence>
<evidence type="ECO:0000313" key="6">
    <source>
        <dbReference type="EMBL" id="CUQ87150.1"/>
    </source>
</evidence>
<dbReference type="EC" id="3.2.1.17" evidence="6"/>
<dbReference type="InterPro" id="IPR017853">
    <property type="entry name" value="GH"/>
</dbReference>
<accession>A0A174ZV94</accession>
<dbReference type="GO" id="GO:0003796">
    <property type="term" value="F:lysozyme activity"/>
    <property type="evidence" value="ECO:0007669"/>
    <property type="project" value="UniProtKB-EC"/>
</dbReference>
<dbReference type="PROSITE" id="PS51781">
    <property type="entry name" value="SH3B"/>
    <property type="match status" value="2"/>
</dbReference>